<evidence type="ECO:0000313" key="1">
    <source>
        <dbReference type="EMBL" id="RTR22523.1"/>
    </source>
</evidence>
<dbReference type="EMBL" id="RXMA01000004">
    <property type="protein sequence ID" value="RTR22523.1"/>
    <property type="molecule type" value="Genomic_DNA"/>
</dbReference>
<keyword evidence="2" id="KW-1185">Reference proteome</keyword>
<dbReference type="Proteomes" id="UP000277007">
    <property type="component" value="Unassembled WGS sequence"/>
</dbReference>
<sequence length="292" mass="32873">MSDQNKRPTVLDPRNLSAQLHYRPAGNPPPATLDTTIGNTCPGLEFDFRAAWRTLLTGITLLEHDNLVIAAEPAYAALKGRRLLRVDGKPVITKVIGPSTDLTTTELLTSEDYPEGVITMEWSNGFTDVLRKVGQPVACEFTACPRPNQPEDERISYEQAVKDKNIQTIRLQVRPFFTKDTAAIEPATVPAGVMTQGLCSPWQNDYRECVCYYWASSRPDFVNVDVTPTGEVRGDNWMQRDRSGQYVIDNYTDSRMITYDELFQKWEELLKFQLAGRDAPDSIPLPFPKDPA</sequence>
<protein>
    <submittedName>
        <fullName evidence="1">Uncharacterized protein</fullName>
    </submittedName>
</protein>
<dbReference type="RefSeq" id="WP_126613417.1">
    <property type="nucleotide sequence ID" value="NZ_JBHUCY010000053.1"/>
</dbReference>
<reference evidence="1 2" key="1">
    <citation type="submission" date="2018-12" db="EMBL/GenBank/DDBJ databases">
        <authorList>
            <person name="Yang Y."/>
        </authorList>
    </citation>
    <scope>NUCLEOTIDE SEQUENCE [LARGE SCALE GENOMIC DNA]</scope>
    <source>
        <strain evidence="1 2">L-25-5w-1</strain>
    </source>
</reference>
<dbReference type="OrthoDB" id="8212190at2"/>
<comment type="caution">
    <text evidence="1">The sequence shown here is derived from an EMBL/GenBank/DDBJ whole genome shotgun (WGS) entry which is preliminary data.</text>
</comment>
<evidence type="ECO:0000313" key="2">
    <source>
        <dbReference type="Proteomes" id="UP000277007"/>
    </source>
</evidence>
<proteinExistence type="predicted"/>
<name>A0A3S0HZA9_9PROT</name>
<organism evidence="1 2">
    <name type="scientific">Azospirillum griseum</name>
    <dbReference type="NCBI Taxonomy" id="2496639"/>
    <lineage>
        <taxon>Bacteria</taxon>
        <taxon>Pseudomonadati</taxon>
        <taxon>Pseudomonadota</taxon>
        <taxon>Alphaproteobacteria</taxon>
        <taxon>Rhodospirillales</taxon>
        <taxon>Azospirillaceae</taxon>
        <taxon>Azospirillum</taxon>
    </lineage>
</organism>
<gene>
    <name evidence="1" type="ORF">EJ903_06820</name>
</gene>
<accession>A0A3S0HZA9</accession>
<dbReference type="AlphaFoldDB" id="A0A3S0HZA9"/>